<keyword evidence="2" id="KW-1133">Transmembrane helix</keyword>
<organism evidence="3 4">
    <name type="scientific">Podospora aff. communis PSN243</name>
    <dbReference type="NCBI Taxonomy" id="3040156"/>
    <lineage>
        <taxon>Eukaryota</taxon>
        <taxon>Fungi</taxon>
        <taxon>Dikarya</taxon>
        <taxon>Ascomycota</taxon>
        <taxon>Pezizomycotina</taxon>
        <taxon>Sordariomycetes</taxon>
        <taxon>Sordariomycetidae</taxon>
        <taxon>Sordariales</taxon>
        <taxon>Podosporaceae</taxon>
        <taxon>Podospora</taxon>
    </lineage>
</organism>
<feature type="region of interest" description="Disordered" evidence="1">
    <location>
        <begin position="1"/>
        <end position="87"/>
    </location>
</feature>
<evidence type="ECO:0000256" key="2">
    <source>
        <dbReference type="SAM" id="Phobius"/>
    </source>
</evidence>
<feature type="compositionally biased region" description="Basic and acidic residues" evidence="1">
    <location>
        <begin position="71"/>
        <end position="83"/>
    </location>
</feature>
<keyword evidence="4" id="KW-1185">Reference proteome</keyword>
<feature type="compositionally biased region" description="Polar residues" evidence="1">
    <location>
        <begin position="1"/>
        <end position="23"/>
    </location>
</feature>
<feature type="transmembrane region" description="Helical" evidence="2">
    <location>
        <begin position="102"/>
        <end position="126"/>
    </location>
</feature>
<feature type="transmembrane region" description="Helical" evidence="2">
    <location>
        <begin position="158"/>
        <end position="184"/>
    </location>
</feature>
<comment type="caution">
    <text evidence="3">The sequence shown here is derived from an EMBL/GenBank/DDBJ whole genome shotgun (WGS) entry which is preliminary data.</text>
</comment>
<feature type="transmembrane region" description="Helical" evidence="2">
    <location>
        <begin position="225"/>
        <end position="251"/>
    </location>
</feature>
<keyword evidence="2" id="KW-0812">Transmembrane</keyword>
<keyword evidence="2" id="KW-0472">Membrane</keyword>
<dbReference type="InterPro" id="IPR021840">
    <property type="entry name" value="DUF3433"/>
</dbReference>
<proteinExistence type="predicted"/>
<reference evidence="3" key="2">
    <citation type="submission" date="2023-05" db="EMBL/GenBank/DDBJ databases">
        <authorList>
            <consortium name="Lawrence Berkeley National Laboratory"/>
            <person name="Steindorff A."/>
            <person name="Hensen N."/>
            <person name="Bonometti L."/>
            <person name="Westerberg I."/>
            <person name="Brannstrom I.O."/>
            <person name="Guillou S."/>
            <person name="Cros-Aarteil S."/>
            <person name="Calhoun S."/>
            <person name="Haridas S."/>
            <person name="Kuo A."/>
            <person name="Mondo S."/>
            <person name="Pangilinan J."/>
            <person name="Riley R."/>
            <person name="Labutti K."/>
            <person name="Andreopoulos B."/>
            <person name="Lipzen A."/>
            <person name="Chen C."/>
            <person name="Yanf M."/>
            <person name="Daum C."/>
            <person name="Ng V."/>
            <person name="Clum A."/>
            <person name="Ohm R."/>
            <person name="Martin F."/>
            <person name="Silar P."/>
            <person name="Natvig D."/>
            <person name="Lalanne C."/>
            <person name="Gautier V."/>
            <person name="Ament-Velasquez S.L."/>
            <person name="Kruys A."/>
            <person name="Hutchinson M.I."/>
            <person name="Powell A.J."/>
            <person name="Barry K."/>
            <person name="Miller A.N."/>
            <person name="Grigoriev I.V."/>
            <person name="Debuchy R."/>
            <person name="Gladieux P."/>
            <person name="Thoren M.H."/>
            <person name="Johannesson H."/>
        </authorList>
    </citation>
    <scope>NUCLEOTIDE SEQUENCE</scope>
    <source>
        <strain evidence="3">PSN243</strain>
    </source>
</reference>
<dbReference type="AlphaFoldDB" id="A0AAV9GJP8"/>
<protein>
    <submittedName>
        <fullName evidence="3">Uncharacterized protein</fullName>
    </submittedName>
</protein>
<reference evidence="3" key="1">
    <citation type="journal article" date="2023" name="Mol. Phylogenet. Evol.">
        <title>Genome-scale phylogeny and comparative genomics of the fungal order Sordariales.</title>
        <authorList>
            <person name="Hensen N."/>
            <person name="Bonometti L."/>
            <person name="Westerberg I."/>
            <person name="Brannstrom I.O."/>
            <person name="Guillou S."/>
            <person name="Cros-Aarteil S."/>
            <person name="Calhoun S."/>
            <person name="Haridas S."/>
            <person name="Kuo A."/>
            <person name="Mondo S."/>
            <person name="Pangilinan J."/>
            <person name="Riley R."/>
            <person name="LaButti K."/>
            <person name="Andreopoulos B."/>
            <person name="Lipzen A."/>
            <person name="Chen C."/>
            <person name="Yan M."/>
            <person name="Daum C."/>
            <person name="Ng V."/>
            <person name="Clum A."/>
            <person name="Steindorff A."/>
            <person name="Ohm R.A."/>
            <person name="Martin F."/>
            <person name="Silar P."/>
            <person name="Natvig D.O."/>
            <person name="Lalanne C."/>
            <person name="Gautier V."/>
            <person name="Ament-Velasquez S.L."/>
            <person name="Kruys A."/>
            <person name="Hutchinson M.I."/>
            <person name="Powell A.J."/>
            <person name="Barry K."/>
            <person name="Miller A.N."/>
            <person name="Grigoriev I.V."/>
            <person name="Debuchy R."/>
            <person name="Gladieux P."/>
            <person name="Hiltunen Thoren M."/>
            <person name="Johannesson H."/>
        </authorList>
    </citation>
    <scope>NUCLEOTIDE SEQUENCE</scope>
    <source>
        <strain evidence="3">PSN243</strain>
    </source>
</reference>
<dbReference type="PANTHER" id="PTHR37544:SF3">
    <property type="entry name" value="SPRAY"/>
    <property type="match status" value="1"/>
</dbReference>
<gene>
    <name evidence="3" type="ORF">QBC34DRAFT_495091</name>
</gene>
<evidence type="ECO:0000313" key="3">
    <source>
        <dbReference type="EMBL" id="KAK4448705.1"/>
    </source>
</evidence>
<dbReference type="PANTHER" id="PTHR37544">
    <property type="entry name" value="SPRAY-RELATED"/>
    <property type="match status" value="1"/>
</dbReference>
<feature type="compositionally biased region" description="Low complexity" evidence="1">
    <location>
        <begin position="48"/>
        <end position="64"/>
    </location>
</feature>
<evidence type="ECO:0000256" key="1">
    <source>
        <dbReference type="SAM" id="MobiDB-lite"/>
    </source>
</evidence>
<feature type="compositionally biased region" description="Low complexity" evidence="1">
    <location>
        <begin position="25"/>
        <end position="41"/>
    </location>
</feature>
<evidence type="ECO:0000313" key="4">
    <source>
        <dbReference type="Proteomes" id="UP001321760"/>
    </source>
</evidence>
<name>A0AAV9GJP8_9PEZI</name>
<dbReference type="Proteomes" id="UP001321760">
    <property type="component" value="Unassembled WGS sequence"/>
</dbReference>
<accession>A0AAV9GJP8</accession>
<sequence length="716" mass="76477">MSSRRTSGESSPPQQVQTLNQGTCAGDAGAGASASISVTSGRSSTADDATNPSTNSTTTTVADVEPGGTGRDADHDPVPVHEMDEAEEGECTWKEWHPWELWWGWLVLQLLLATGGGATVAGLASYSRAHSGFVRLGPPPTILTGSDDLMDAIWWQGWLYTAIPVSLMTLYRTMWGLVVASLALRAPYVELRKPGGGPPSKTVLLDYRAQWSLGACRTAWQTGHWFLCACMALSIVLSFVVAPSAAFLFVATTATSSSVVPLRYTSRFNYSAIRGPVPLHAPSAQTALEWGAATMSLGAPPLHWTNGTHAFSPFVFAGSANDLPWPDNSTQNPNSGPPKPVPIVVDSTAHFFRPDCIALRQGVDYHAVVRPGGVPGLNTALLSISGRDRGCSFGDELIFNLREPLFTPFRPLAAKTFQRVGCEAGNHNNGSIVGLVAARYTGDRIADHRVSDVSVVSCKPRYWAVPGVLNATLAQPPSDSPLAAITGFHGDWSRAEEYTEGDHIYIESAFVEPLAFDPSLPIQVPTQSLARHVVELAWSSSSSSSSSSLSSRNVIDRRLNATELALSMGELLERAYAAVAASILTTTLQAAKSHVGYVAVSEVRIAVREPVAWLVVSTLLITAALLAYVLGVERHKPAALFEEPVGLLSVAGIAQRSAHLTGEIEAIGADPRFRGTFREDAMASNEFMATNWRFDQVAGHIVNTTGRGLKTARGAR</sequence>
<dbReference type="EMBL" id="MU865941">
    <property type="protein sequence ID" value="KAK4448705.1"/>
    <property type="molecule type" value="Genomic_DNA"/>
</dbReference>
<feature type="transmembrane region" description="Helical" evidence="2">
    <location>
        <begin position="611"/>
        <end position="630"/>
    </location>
</feature>
<dbReference type="Pfam" id="PF11915">
    <property type="entry name" value="DUF3433"/>
    <property type="match status" value="1"/>
</dbReference>